<dbReference type="Gene3D" id="3.10.129.10">
    <property type="entry name" value="Hotdog Thioesterase"/>
    <property type="match status" value="1"/>
</dbReference>
<evidence type="ECO:0000259" key="2">
    <source>
        <dbReference type="Pfam" id="PF03061"/>
    </source>
</evidence>
<keyword evidence="4" id="KW-1185">Reference proteome</keyword>
<accession>A0ABN1Y5C7</accession>
<comment type="caution">
    <text evidence="3">The sequence shown here is derived from an EMBL/GenBank/DDBJ whole genome shotgun (WGS) entry which is preliminary data.</text>
</comment>
<dbReference type="InterPro" id="IPR003736">
    <property type="entry name" value="PAAI_dom"/>
</dbReference>
<gene>
    <name evidence="3" type="ORF">GCM10009639_36880</name>
</gene>
<organism evidence="3 4">
    <name type="scientific">Kitasatospora putterlickiae</name>
    <dbReference type="NCBI Taxonomy" id="221725"/>
    <lineage>
        <taxon>Bacteria</taxon>
        <taxon>Bacillati</taxon>
        <taxon>Actinomycetota</taxon>
        <taxon>Actinomycetes</taxon>
        <taxon>Kitasatosporales</taxon>
        <taxon>Streptomycetaceae</taxon>
        <taxon>Kitasatospora</taxon>
    </lineage>
</organism>
<dbReference type="Pfam" id="PF03061">
    <property type="entry name" value="4HBT"/>
    <property type="match status" value="1"/>
</dbReference>
<name>A0ABN1Y5C7_9ACTN</name>
<evidence type="ECO:0000313" key="3">
    <source>
        <dbReference type="EMBL" id="GAA1398389.1"/>
    </source>
</evidence>
<reference evidence="3 4" key="1">
    <citation type="journal article" date="2019" name="Int. J. Syst. Evol. Microbiol.">
        <title>The Global Catalogue of Microorganisms (GCM) 10K type strain sequencing project: providing services to taxonomists for standard genome sequencing and annotation.</title>
        <authorList>
            <consortium name="The Broad Institute Genomics Platform"/>
            <consortium name="The Broad Institute Genome Sequencing Center for Infectious Disease"/>
            <person name="Wu L."/>
            <person name="Ma J."/>
        </authorList>
    </citation>
    <scope>NUCLEOTIDE SEQUENCE [LARGE SCALE GENOMIC DNA]</scope>
    <source>
        <strain evidence="3 4">JCM 12393</strain>
    </source>
</reference>
<dbReference type="CDD" id="cd03443">
    <property type="entry name" value="PaaI_thioesterase"/>
    <property type="match status" value="1"/>
</dbReference>
<protein>
    <submittedName>
        <fullName evidence="3">PaaI family thioesterase</fullName>
    </submittedName>
</protein>
<keyword evidence="1" id="KW-0378">Hydrolase</keyword>
<dbReference type="PANTHER" id="PTHR43240">
    <property type="entry name" value="1,4-DIHYDROXY-2-NAPHTHOYL-COA THIOESTERASE 1"/>
    <property type="match status" value="1"/>
</dbReference>
<dbReference type="PANTHER" id="PTHR43240:SF10">
    <property type="entry name" value="BLL4964 PROTEIN"/>
    <property type="match status" value="1"/>
</dbReference>
<evidence type="ECO:0000313" key="4">
    <source>
        <dbReference type="Proteomes" id="UP001499863"/>
    </source>
</evidence>
<evidence type="ECO:0000256" key="1">
    <source>
        <dbReference type="ARBA" id="ARBA00022801"/>
    </source>
</evidence>
<feature type="domain" description="Thioesterase" evidence="2">
    <location>
        <begin position="63"/>
        <end position="137"/>
    </location>
</feature>
<dbReference type="SUPFAM" id="SSF54637">
    <property type="entry name" value="Thioesterase/thiol ester dehydrase-isomerase"/>
    <property type="match status" value="1"/>
</dbReference>
<dbReference type="InterPro" id="IPR006683">
    <property type="entry name" value="Thioestr_dom"/>
</dbReference>
<dbReference type="Proteomes" id="UP001499863">
    <property type="component" value="Unassembled WGS sequence"/>
</dbReference>
<dbReference type="EMBL" id="BAAAKJ010000200">
    <property type="protein sequence ID" value="GAA1398389.1"/>
    <property type="molecule type" value="Genomic_DNA"/>
</dbReference>
<sequence>MSDTARPGRHTVGMTLTTAEADKILADHFAPWVRALGLSVTDTGEQHAVLRLPWSDQLAREGGALSGQVLMAAADTACVIALSAARGGFGPMTTVQQSTSFQRAVTERDVLVHARVTRLGRRIAFLDITLTAEGEQDPAAHATAVYALA</sequence>
<dbReference type="InterPro" id="IPR029069">
    <property type="entry name" value="HotDog_dom_sf"/>
</dbReference>
<proteinExistence type="predicted"/>
<dbReference type="NCBIfam" id="TIGR00369">
    <property type="entry name" value="unchar_dom_1"/>
    <property type="match status" value="1"/>
</dbReference>